<name>A0A538SWZ8_UNCEI</name>
<proteinExistence type="predicted"/>
<accession>A0A538SWZ8</accession>
<comment type="caution">
    <text evidence="2">The sequence shown here is derived from an EMBL/GenBank/DDBJ whole genome shotgun (WGS) entry which is preliminary data.</text>
</comment>
<dbReference type="InterPro" id="IPR029068">
    <property type="entry name" value="Glyas_Bleomycin-R_OHBP_Dase"/>
</dbReference>
<dbReference type="Proteomes" id="UP000317366">
    <property type="component" value="Unassembled WGS sequence"/>
</dbReference>
<dbReference type="AlphaFoldDB" id="A0A538SWZ8"/>
<evidence type="ECO:0000259" key="1">
    <source>
        <dbReference type="PROSITE" id="PS51819"/>
    </source>
</evidence>
<dbReference type="EMBL" id="VBOU01000011">
    <property type="protein sequence ID" value="TMQ55881.1"/>
    <property type="molecule type" value="Genomic_DNA"/>
</dbReference>
<dbReference type="SUPFAM" id="SSF54593">
    <property type="entry name" value="Glyoxalase/Bleomycin resistance protein/Dihydroxybiphenyl dioxygenase"/>
    <property type="match status" value="1"/>
</dbReference>
<dbReference type="Proteomes" id="UP000319829">
    <property type="component" value="Unassembled WGS sequence"/>
</dbReference>
<evidence type="ECO:0000313" key="5">
    <source>
        <dbReference type="Proteomes" id="UP000319829"/>
    </source>
</evidence>
<feature type="domain" description="VOC" evidence="1">
    <location>
        <begin position="7"/>
        <end position="130"/>
    </location>
</feature>
<organism evidence="2 5">
    <name type="scientific">Eiseniibacteriota bacterium</name>
    <dbReference type="NCBI Taxonomy" id="2212470"/>
    <lineage>
        <taxon>Bacteria</taxon>
        <taxon>Candidatus Eiseniibacteriota</taxon>
    </lineage>
</organism>
<dbReference type="Pfam" id="PF00903">
    <property type="entry name" value="Glyoxalase"/>
    <property type="match status" value="1"/>
</dbReference>
<sequence length="137" mass="15830">MPFRVKHIDHVEVLVPNIDRTETWYRKVLGLKRVQAWDPEPVMIGAGNTMLALFHSTRAKRRLPVRKRGGHRVSYGYLRVAFLTDRAGFEQAQRRLGRLGVTFRGPVDHGTSFSIYFQDLNGLPLEITRPKRGPRPR</sequence>
<evidence type="ECO:0000313" key="2">
    <source>
        <dbReference type="EMBL" id="TMQ55881.1"/>
    </source>
</evidence>
<dbReference type="InterPro" id="IPR004360">
    <property type="entry name" value="Glyas_Fos-R_dOase_dom"/>
</dbReference>
<dbReference type="PROSITE" id="PS51819">
    <property type="entry name" value="VOC"/>
    <property type="match status" value="1"/>
</dbReference>
<dbReference type="Gene3D" id="3.10.180.10">
    <property type="entry name" value="2,3-Dihydroxybiphenyl 1,2-Dioxygenase, domain 1"/>
    <property type="match status" value="1"/>
</dbReference>
<dbReference type="EMBL" id="VBOX01000015">
    <property type="protein sequence ID" value="TMQ65773.1"/>
    <property type="molecule type" value="Genomic_DNA"/>
</dbReference>
<protein>
    <recommendedName>
        <fullName evidence="1">VOC domain-containing protein</fullName>
    </recommendedName>
</protein>
<evidence type="ECO:0000313" key="3">
    <source>
        <dbReference type="EMBL" id="TMQ65773.1"/>
    </source>
</evidence>
<dbReference type="InterPro" id="IPR037523">
    <property type="entry name" value="VOC_core"/>
</dbReference>
<evidence type="ECO:0000313" key="4">
    <source>
        <dbReference type="Proteomes" id="UP000317366"/>
    </source>
</evidence>
<gene>
    <name evidence="2" type="ORF">E6K74_01725</name>
    <name evidence="3" type="ORF">E6K77_02145</name>
</gene>
<reference evidence="4 5" key="1">
    <citation type="journal article" date="2019" name="Nat. Microbiol.">
        <title>Mediterranean grassland soil C-N compound turnover is dependent on rainfall and depth, and is mediated by genomically divergent microorganisms.</title>
        <authorList>
            <person name="Diamond S."/>
            <person name="Andeer P.F."/>
            <person name="Li Z."/>
            <person name="Crits-Christoph A."/>
            <person name="Burstein D."/>
            <person name="Anantharaman K."/>
            <person name="Lane K.R."/>
            <person name="Thomas B.C."/>
            <person name="Pan C."/>
            <person name="Northen T.R."/>
            <person name="Banfield J.F."/>
        </authorList>
    </citation>
    <scope>NUCLEOTIDE SEQUENCE [LARGE SCALE GENOMIC DNA]</scope>
    <source>
        <strain evidence="2">WS_4</strain>
        <strain evidence="3">WS_7</strain>
    </source>
</reference>